<dbReference type="PANTHER" id="PTHR33545:SF5">
    <property type="entry name" value="UPF0750 MEMBRANE PROTEIN YITT"/>
    <property type="match status" value="1"/>
</dbReference>
<evidence type="ECO:0000259" key="7">
    <source>
        <dbReference type="Pfam" id="PF10035"/>
    </source>
</evidence>
<keyword evidence="5 6" id="KW-0472">Membrane</keyword>
<evidence type="ECO:0000256" key="1">
    <source>
        <dbReference type="ARBA" id="ARBA00004651"/>
    </source>
</evidence>
<evidence type="ECO:0000256" key="6">
    <source>
        <dbReference type="SAM" id="Phobius"/>
    </source>
</evidence>
<dbReference type="InterPro" id="IPR051461">
    <property type="entry name" value="UPF0750_membrane"/>
</dbReference>
<evidence type="ECO:0000313" key="9">
    <source>
        <dbReference type="Proteomes" id="UP000460412"/>
    </source>
</evidence>
<proteinExistence type="predicted"/>
<reference evidence="8 9" key="1">
    <citation type="submission" date="2019-12" db="EMBL/GenBank/DDBJ databases">
        <title>Sporaefaciens musculi gen. nov., sp. nov., a novel bacterium isolated from the caecum of an obese mouse.</title>
        <authorList>
            <person name="Rasmussen T.S."/>
            <person name="Streidl T."/>
            <person name="Hitch T.C.A."/>
            <person name="Wortmann E."/>
            <person name="Deptula P."/>
            <person name="Hansen M."/>
            <person name="Nielsen D.S."/>
            <person name="Clavel T."/>
            <person name="Vogensen F.K."/>
        </authorList>
    </citation>
    <scope>NUCLEOTIDE SEQUENCE [LARGE SCALE GENOMIC DNA]</scope>
    <source>
        <strain evidence="8 9">WCA-9-b2</strain>
    </source>
</reference>
<dbReference type="Proteomes" id="UP000460412">
    <property type="component" value="Unassembled WGS sequence"/>
</dbReference>
<dbReference type="Pfam" id="PF02588">
    <property type="entry name" value="YitT_membrane"/>
    <property type="match status" value="1"/>
</dbReference>
<feature type="transmembrane region" description="Helical" evidence="6">
    <location>
        <begin position="12"/>
        <end position="34"/>
    </location>
</feature>
<keyword evidence="9" id="KW-1185">Reference proteome</keyword>
<evidence type="ECO:0000256" key="2">
    <source>
        <dbReference type="ARBA" id="ARBA00022475"/>
    </source>
</evidence>
<comment type="caution">
    <text evidence="8">The sequence shown here is derived from an EMBL/GenBank/DDBJ whole genome shotgun (WGS) entry which is preliminary data.</text>
</comment>
<evidence type="ECO:0000256" key="5">
    <source>
        <dbReference type="ARBA" id="ARBA00023136"/>
    </source>
</evidence>
<feature type="domain" description="DUF2179" evidence="7">
    <location>
        <begin position="235"/>
        <end position="289"/>
    </location>
</feature>
<sequence length="295" mass="32255">MLEKLNGKKKESLIQNGYIVLGCLTYAIGLNMLITPLDLYNGGFMGIAQLIRTFLVSVLHVQMPPGMDIAGAIYYILNVPLFIMGFRVMGKGFLMKSLFGTTVISIFLVLVPVPLTPIIEDYLTACIIGGIIAGAGSGMILRGRGTAGGPDIIGVCCAKKYRNISVGQVNILLNLVVYGICLFMFDIEIVVYSLIYATVFALTVDKVHIQNINTSVMIFTKKVGISKAIMEQTGRGVTTWDGEGAYTQMRSYILFVMVSKYEVNQIKHIVHSIDPNAFMILTEGSAVVGNFEKRL</sequence>
<organism evidence="8 9">
    <name type="scientific">Sporofaciens musculi</name>
    <dbReference type="NCBI Taxonomy" id="2681861"/>
    <lineage>
        <taxon>Bacteria</taxon>
        <taxon>Bacillati</taxon>
        <taxon>Bacillota</taxon>
        <taxon>Clostridia</taxon>
        <taxon>Lachnospirales</taxon>
        <taxon>Lachnospiraceae</taxon>
        <taxon>Sporofaciens</taxon>
    </lineage>
</organism>
<evidence type="ECO:0000256" key="3">
    <source>
        <dbReference type="ARBA" id="ARBA00022692"/>
    </source>
</evidence>
<keyword evidence="4 6" id="KW-1133">Transmembrane helix</keyword>
<comment type="subcellular location">
    <subcellularLocation>
        <location evidence="1">Cell membrane</location>
        <topology evidence="1">Multi-pass membrane protein</topology>
    </subcellularLocation>
</comment>
<dbReference type="Gene3D" id="3.30.70.120">
    <property type="match status" value="1"/>
</dbReference>
<protein>
    <submittedName>
        <fullName evidence="8">DUF2179 domain-containing protein</fullName>
    </submittedName>
</protein>
<keyword evidence="2" id="KW-1003">Cell membrane</keyword>
<dbReference type="CDD" id="cd16380">
    <property type="entry name" value="YitT_C"/>
    <property type="match status" value="1"/>
</dbReference>
<dbReference type="GO" id="GO:0005886">
    <property type="term" value="C:plasma membrane"/>
    <property type="evidence" value="ECO:0007669"/>
    <property type="project" value="UniProtKB-SubCell"/>
</dbReference>
<evidence type="ECO:0000313" key="8">
    <source>
        <dbReference type="EMBL" id="MXP77890.1"/>
    </source>
</evidence>
<dbReference type="PANTHER" id="PTHR33545">
    <property type="entry name" value="UPF0750 MEMBRANE PROTEIN YITT-RELATED"/>
    <property type="match status" value="1"/>
</dbReference>
<accession>A0A7X3SKY8</accession>
<dbReference type="AlphaFoldDB" id="A0A7X3SKY8"/>
<dbReference type="Pfam" id="PF10035">
    <property type="entry name" value="DUF2179"/>
    <property type="match status" value="1"/>
</dbReference>
<gene>
    <name evidence="8" type="ORF">GN277_21810</name>
</gene>
<dbReference type="RefSeq" id="WP_159753657.1">
    <property type="nucleotide sequence ID" value="NZ_WUQX01000001.1"/>
</dbReference>
<feature type="transmembrane region" description="Helical" evidence="6">
    <location>
        <begin position="98"/>
        <end position="116"/>
    </location>
</feature>
<dbReference type="PIRSF" id="PIRSF006483">
    <property type="entry name" value="Membrane_protein_YitT"/>
    <property type="match status" value="1"/>
</dbReference>
<dbReference type="PROSITE" id="PS51257">
    <property type="entry name" value="PROKAR_LIPOPROTEIN"/>
    <property type="match status" value="1"/>
</dbReference>
<feature type="transmembrane region" description="Helical" evidence="6">
    <location>
        <begin position="69"/>
        <end position="86"/>
    </location>
</feature>
<evidence type="ECO:0000256" key="4">
    <source>
        <dbReference type="ARBA" id="ARBA00022989"/>
    </source>
</evidence>
<dbReference type="InterPro" id="IPR003740">
    <property type="entry name" value="YitT"/>
</dbReference>
<dbReference type="InterPro" id="IPR015867">
    <property type="entry name" value="N-reg_PII/ATP_PRibTrfase_C"/>
</dbReference>
<name>A0A7X3SKY8_9FIRM</name>
<feature type="transmembrane region" description="Helical" evidence="6">
    <location>
        <begin position="122"/>
        <end position="141"/>
    </location>
</feature>
<keyword evidence="3 6" id="KW-0812">Transmembrane</keyword>
<feature type="transmembrane region" description="Helical" evidence="6">
    <location>
        <begin position="169"/>
        <end position="195"/>
    </location>
</feature>
<dbReference type="InterPro" id="IPR019264">
    <property type="entry name" value="DUF2179"/>
</dbReference>
<dbReference type="EMBL" id="WUQX01000001">
    <property type="protein sequence ID" value="MXP77890.1"/>
    <property type="molecule type" value="Genomic_DNA"/>
</dbReference>